<evidence type="ECO:0000313" key="2">
    <source>
        <dbReference type="EMBL" id="RHZ51146.1"/>
    </source>
</evidence>
<comment type="caution">
    <text evidence="2">The sequence shown here is derived from an EMBL/GenBank/DDBJ whole genome shotgun (WGS) entry which is preliminary data.</text>
</comment>
<organism evidence="2 3">
    <name type="scientific">Diversispora epigaea</name>
    <dbReference type="NCBI Taxonomy" id="1348612"/>
    <lineage>
        <taxon>Eukaryota</taxon>
        <taxon>Fungi</taxon>
        <taxon>Fungi incertae sedis</taxon>
        <taxon>Mucoromycota</taxon>
        <taxon>Glomeromycotina</taxon>
        <taxon>Glomeromycetes</taxon>
        <taxon>Diversisporales</taxon>
        <taxon>Diversisporaceae</taxon>
        <taxon>Diversispora</taxon>
    </lineage>
</organism>
<keyword evidence="3" id="KW-1185">Reference proteome</keyword>
<sequence>MSTQSEHDTPTVPAYTEESEIQCSVSPDTPTEISTPENLEQCEDTYVPESSEFEPEYANNGAFYHRGANAESVTEYLYKIWDDSVRPRQFLGTDSEDGIEKIFAERQGHSLHEFIGGDYPLRPFIDFDLSQEKLNSIEPKLTRKETYYALIRAFREVCIEIYPDWDIKTLTVASSCDQKKMSYHISTCGMRLKNITACALFTDLVRKKLPVGLQDKKDKIVDNIANKSSFSLRMLGTPKIIKDTGKHVRPKRAVIPHQETFRGIERSGS</sequence>
<gene>
    <name evidence="2" type="ORF">Glove_482g82</name>
</gene>
<dbReference type="Proteomes" id="UP000266861">
    <property type="component" value="Unassembled WGS sequence"/>
</dbReference>
<dbReference type="AlphaFoldDB" id="A0A397GNR5"/>
<dbReference type="EMBL" id="PQFF01000421">
    <property type="protein sequence ID" value="RHZ51146.1"/>
    <property type="molecule type" value="Genomic_DNA"/>
</dbReference>
<evidence type="ECO:0000313" key="3">
    <source>
        <dbReference type="Proteomes" id="UP000266861"/>
    </source>
</evidence>
<feature type="compositionally biased region" description="Polar residues" evidence="1">
    <location>
        <begin position="21"/>
        <end position="38"/>
    </location>
</feature>
<protein>
    <submittedName>
        <fullName evidence="2">Uncharacterized protein</fullName>
    </submittedName>
</protein>
<name>A0A397GNR5_9GLOM</name>
<proteinExistence type="predicted"/>
<reference evidence="2 3" key="1">
    <citation type="submission" date="2018-08" db="EMBL/GenBank/DDBJ databases">
        <title>Genome and evolution of the arbuscular mycorrhizal fungus Diversispora epigaea (formerly Glomus versiforme) and its bacterial endosymbionts.</title>
        <authorList>
            <person name="Sun X."/>
            <person name="Fei Z."/>
            <person name="Harrison M."/>
        </authorList>
    </citation>
    <scope>NUCLEOTIDE SEQUENCE [LARGE SCALE GENOMIC DNA]</scope>
    <source>
        <strain evidence="2 3">IT104</strain>
    </source>
</reference>
<evidence type="ECO:0000256" key="1">
    <source>
        <dbReference type="SAM" id="MobiDB-lite"/>
    </source>
</evidence>
<dbReference type="OrthoDB" id="2399551at2759"/>
<accession>A0A397GNR5</accession>
<feature type="region of interest" description="Disordered" evidence="1">
    <location>
        <begin position="1"/>
        <end position="38"/>
    </location>
</feature>